<evidence type="ECO:0008006" key="7">
    <source>
        <dbReference type="Google" id="ProtNLM"/>
    </source>
</evidence>
<feature type="transmembrane region" description="Helical" evidence="4">
    <location>
        <begin position="224"/>
        <end position="251"/>
    </location>
</feature>
<feature type="transmembrane region" description="Helical" evidence="4">
    <location>
        <begin position="271"/>
        <end position="290"/>
    </location>
</feature>
<dbReference type="GeneID" id="20252527"/>
<dbReference type="Gene3D" id="1.20.1250.20">
    <property type="entry name" value="MFS general substrate transporter like domains"/>
    <property type="match status" value="2"/>
</dbReference>
<dbReference type="InterPro" id="IPR036259">
    <property type="entry name" value="MFS_trans_sf"/>
</dbReference>
<dbReference type="OrthoDB" id="9626824at2759"/>
<organism evidence="5 6">
    <name type="scientific">Lottia gigantea</name>
    <name type="common">Giant owl limpet</name>
    <dbReference type="NCBI Taxonomy" id="225164"/>
    <lineage>
        <taxon>Eukaryota</taxon>
        <taxon>Metazoa</taxon>
        <taxon>Spiralia</taxon>
        <taxon>Lophotrochozoa</taxon>
        <taxon>Mollusca</taxon>
        <taxon>Gastropoda</taxon>
        <taxon>Patellogastropoda</taxon>
        <taxon>Lottioidea</taxon>
        <taxon>Lottiidae</taxon>
        <taxon>Lottia</taxon>
    </lineage>
</organism>
<gene>
    <name evidence="5" type="ORF">LOTGIDRAFT_82092</name>
</gene>
<dbReference type="CTD" id="20252527"/>
<reference evidence="5 6" key="1">
    <citation type="journal article" date="2013" name="Nature">
        <title>Insights into bilaterian evolution from three spiralian genomes.</title>
        <authorList>
            <person name="Simakov O."/>
            <person name="Marletaz F."/>
            <person name="Cho S.J."/>
            <person name="Edsinger-Gonzales E."/>
            <person name="Havlak P."/>
            <person name="Hellsten U."/>
            <person name="Kuo D.H."/>
            <person name="Larsson T."/>
            <person name="Lv J."/>
            <person name="Arendt D."/>
            <person name="Savage R."/>
            <person name="Osoegawa K."/>
            <person name="de Jong P."/>
            <person name="Grimwood J."/>
            <person name="Chapman J.A."/>
            <person name="Shapiro H."/>
            <person name="Aerts A."/>
            <person name="Otillar R.P."/>
            <person name="Terry A.Y."/>
            <person name="Boore J.L."/>
            <person name="Grigoriev I.V."/>
            <person name="Lindberg D.R."/>
            <person name="Seaver E.C."/>
            <person name="Weisblat D.A."/>
            <person name="Putnam N.H."/>
            <person name="Rokhsar D.S."/>
        </authorList>
    </citation>
    <scope>NUCLEOTIDE SEQUENCE [LARGE SCALE GENOMIC DNA]</scope>
</reference>
<keyword evidence="6" id="KW-1185">Reference proteome</keyword>
<feature type="transmembrane region" description="Helical" evidence="4">
    <location>
        <begin position="109"/>
        <end position="129"/>
    </location>
</feature>
<evidence type="ECO:0000256" key="1">
    <source>
        <dbReference type="ARBA" id="ARBA00022692"/>
    </source>
</evidence>
<name>V4CP48_LOTGI</name>
<dbReference type="EMBL" id="KB199861">
    <property type="protein sequence ID" value="ESP04195.1"/>
    <property type="molecule type" value="Genomic_DNA"/>
</dbReference>
<dbReference type="Pfam" id="PF07690">
    <property type="entry name" value="MFS_1"/>
    <property type="match status" value="2"/>
</dbReference>
<dbReference type="GO" id="GO:0022857">
    <property type="term" value="F:transmembrane transporter activity"/>
    <property type="evidence" value="ECO:0007669"/>
    <property type="project" value="InterPro"/>
</dbReference>
<protein>
    <recommendedName>
        <fullName evidence="7">Major facilitator superfamily (MFS) profile domain-containing protein</fullName>
    </recommendedName>
</protein>
<proteinExistence type="predicted"/>
<dbReference type="RefSeq" id="XP_009045141.1">
    <property type="nucleotide sequence ID" value="XM_009046893.1"/>
</dbReference>
<keyword evidence="1 4" id="KW-0812">Transmembrane</keyword>
<dbReference type="STRING" id="225164.V4CP48"/>
<dbReference type="Proteomes" id="UP000030746">
    <property type="component" value="Unassembled WGS sequence"/>
</dbReference>
<dbReference type="InterPro" id="IPR011701">
    <property type="entry name" value="MFS"/>
</dbReference>
<dbReference type="OMA" id="THNCIST"/>
<dbReference type="SUPFAM" id="SSF103473">
    <property type="entry name" value="MFS general substrate transporter"/>
    <property type="match status" value="1"/>
</dbReference>
<dbReference type="AlphaFoldDB" id="V4CP48"/>
<evidence type="ECO:0000256" key="2">
    <source>
        <dbReference type="ARBA" id="ARBA00022989"/>
    </source>
</evidence>
<dbReference type="PANTHER" id="PTHR23121:SF9">
    <property type="entry name" value="SODIUM-DEPENDENT GLUCOSE TRANSPORTER 1"/>
    <property type="match status" value="1"/>
</dbReference>
<accession>V4CP48</accession>
<feature type="transmembrane region" description="Helical" evidence="4">
    <location>
        <begin position="323"/>
        <end position="343"/>
    </location>
</feature>
<dbReference type="HOGENOM" id="CLU_028923_2_1_1"/>
<evidence type="ECO:0000313" key="5">
    <source>
        <dbReference type="EMBL" id="ESP04195.1"/>
    </source>
</evidence>
<evidence type="ECO:0000256" key="4">
    <source>
        <dbReference type="SAM" id="Phobius"/>
    </source>
</evidence>
<feature type="transmembrane region" description="Helical" evidence="4">
    <location>
        <begin position="355"/>
        <end position="376"/>
    </location>
</feature>
<sequence length="377" mass="41018">GPSFLDIQLITGTDIEKASTFFTAGSVGYLCGSLVSGILIDKFNKILLLTVCVTGLAVTCAVIPLCSIYGLMVFIFLANSFCGGFLDTGGNADMVSIWSEAEGRPYMQFIHFAFAFGGVISPLITAPFLSPSTQANALNTSTSDFENTTVVGDNTTSPSNITSNVSEGAVEIQLIYAYIIAGILTFIAASCCLVIYCKMKATKKKTQTKKEAPVEEKRDLPLKYYILTVVLLDLMYVFYCSVEDTFAAYLLTFTVLHLKWSKSSGSQITSLFWASFAVSRFLGIFFIGCLRPVRMLAICFFGLFVSLLAFLLCAYYHIYPGIWVFTVFVGFSLSVIFPTGFTWTQESLVKVSGKVASSILIAASLGTMINPLIIGYL</sequence>
<feature type="transmembrane region" description="Helical" evidence="4">
    <location>
        <begin position="20"/>
        <end position="39"/>
    </location>
</feature>
<dbReference type="KEGG" id="lgi:LOTGIDRAFT_82092"/>
<feature type="transmembrane region" description="Helical" evidence="4">
    <location>
        <begin position="297"/>
        <end position="317"/>
    </location>
</feature>
<evidence type="ECO:0000313" key="6">
    <source>
        <dbReference type="Proteomes" id="UP000030746"/>
    </source>
</evidence>
<keyword evidence="2 4" id="KW-1133">Transmembrane helix</keyword>
<dbReference type="PANTHER" id="PTHR23121">
    <property type="entry name" value="SODIUM-DEPENDENT GLUCOSE TRANSPORTER 1"/>
    <property type="match status" value="1"/>
</dbReference>
<feature type="non-terminal residue" evidence="5">
    <location>
        <position position="1"/>
    </location>
</feature>
<feature type="transmembrane region" description="Helical" evidence="4">
    <location>
        <begin position="175"/>
        <end position="197"/>
    </location>
</feature>
<evidence type="ECO:0000256" key="3">
    <source>
        <dbReference type="ARBA" id="ARBA00023136"/>
    </source>
</evidence>
<keyword evidence="3 4" id="KW-0472">Membrane</keyword>
<feature type="non-terminal residue" evidence="5">
    <location>
        <position position="377"/>
    </location>
</feature>